<accession>A0A6C0KPB4</accession>
<feature type="compositionally biased region" description="Low complexity" evidence="1">
    <location>
        <begin position="52"/>
        <end position="66"/>
    </location>
</feature>
<evidence type="ECO:0008006" key="3">
    <source>
        <dbReference type="Google" id="ProtNLM"/>
    </source>
</evidence>
<dbReference type="AlphaFoldDB" id="A0A6C0KPB4"/>
<proteinExistence type="predicted"/>
<dbReference type="InterPro" id="IPR016024">
    <property type="entry name" value="ARM-type_fold"/>
</dbReference>
<sequence>MTSVVQDIQHIRSLRKDIRDIQLPVDIVKLIESIHTYTKKGIDVDGWKKVNSRNAPNRPSAAAARPSEGKQMTPFMSRSSAPSEGYREFGKNSNSHTSPSHSVFNHRTKSSGFGNRNYHHDSPISIPLTGSTTGSPASMGYSVGSAVAFASASSASASASAASASVGSAASTGSAGSVHTPHHPSEYIRMGSLANKYVSKFKKSADVDDIILNTILLGKLNKFSEQNYNEVKEFITHIIDSGQTDMIKCFMKLVFEKAASEEIFCPLYAKLLGQLSIRYPILLTEMANLYSQYMEVFEEVSEDAITNYDEVCKQNLKKKYRRGYSQFLAELIKHDVIIMDEFMKTVIKILTQVECNRARKESLKLNEEYADCMMKIMKAIRYEPKDIDHPYMDSENEKIPEIRIMLKRDVMERIAPLSVRNVEYEGISNKTRFTFLDIYESIQQF</sequence>
<feature type="compositionally biased region" description="Polar residues" evidence="1">
    <location>
        <begin position="91"/>
        <end position="103"/>
    </location>
</feature>
<dbReference type="EMBL" id="MN740936">
    <property type="protein sequence ID" value="QHU18540.1"/>
    <property type="molecule type" value="Genomic_DNA"/>
</dbReference>
<dbReference type="Gene3D" id="1.25.40.180">
    <property type="match status" value="1"/>
</dbReference>
<reference evidence="2" key="1">
    <citation type="journal article" date="2020" name="Nature">
        <title>Giant virus diversity and host interactions through global metagenomics.</title>
        <authorList>
            <person name="Schulz F."/>
            <person name="Roux S."/>
            <person name="Paez-Espino D."/>
            <person name="Jungbluth S."/>
            <person name="Walsh D.A."/>
            <person name="Denef V.J."/>
            <person name="McMahon K.D."/>
            <person name="Konstantinidis K.T."/>
            <person name="Eloe-Fadrosh E.A."/>
            <person name="Kyrpides N.C."/>
            <person name="Woyke T."/>
        </authorList>
    </citation>
    <scope>NUCLEOTIDE SEQUENCE</scope>
    <source>
        <strain evidence="2">GVMAG-S-3300013006-158</strain>
    </source>
</reference>
<organism evidence="2">
    <name type="scientific">viral metagenome</name>
    <dbReference type="NCBI Taxonomy" id="1070528"/>
    <lineage>
        <taxon>unclassified sequences</taxon>
        <taxon>metagenomes</taxon>
        <taxon>organismal metagenomes</taxon>
    </lineage>
</organism>
<feature type="region of interest" description="Disordered" evidence="1">
    <location>
        <begin position="49"/>
        <end position="118"/>
    </location>
</feature>
<protein>
    <recommendedName>
        <fullName evidence="3">MIF4G domain-containing protein</fullName>
    </recommendedName>
</protein>
<dbReference type="SUPFAM" id="SSF48371">
    <property type="entry name" value="ARM repeat"/>
    <property type="match status" value="1"/>
</dbReference>
<evidence type="ECO:0000256" key="1">
    <source>
        <dbReference type="SAM" id="MobiDB-lite"/>
    </source>
</evidence>
<name>A0A6C0KPB4_9ZZZZ</name>
<evidence type="ECO:0000313" key="2">
    <source>
        <dbReference type="EMBL" id="QHU18540.1"/>
    </source>
</evidence>